<comment type="caution">
    <text evidence="1">The sequence shown here is derived from an EMBL/GenBank/DDBJ whole genome shotgun (WGS) entry which is preliminary data.</text>
</comment>
<keyword evidence="2" id="KW-1185">Reference proteome</keyword>
<evidence type="ECO:0000313" key="2">
    <source>
        <dbReference type="Proteomes" id="UP001148629"/>
    </source>
</evidence>
<reference evidence="1" key="1">
    <citation type="submission" date="2022-08" db="EMBL/GenBank/DDBJ databases">
        <title>Genome Sequence of Fusarium decemcellulare.</title>
        <authorList>
            <person name="Buettner E."/>
        </authorList>
    </citation>
    <scope>NUCLEOTIDE SEQUENCE</scope>
    <source>
        <strain evidence="1">Babe19</strain>
    </source>
</reference>
<name>A0ACC1RS30_9HYPO</name>
<proteinExistence type="predicted"/>
<protein>
    <submittedName>
        <fullName evidence="1">Uncharacterized protein</fullName>
    </submittedName>
</protein>
<dbReference type="EMBL" id="JANRMS010002154">
    <property type="protein sequence ID" value="KAJ3523994.1"/>
    <property type="molecule type" value="Genomic_DNA"/>
</dbReference>
<organism evidence="1 2">
    <name type="scientific">Fusarium decemcellulare</name>
    <dbReference type="NCBI Taxonomy" id="57161"/>
    <lineage>
        <taxon>Eukaryota</taxon>
        <taxon>Fungi</taxon>
        <taxon>Dikarya</taxon>
        <taxon>Ascomycota</taxon>
        <taxon>Pezizomycotina</taxon>
        <taxon>Sordariomycetes</taxon>
        <taxon>Hypocreomycetidae</taxon>
        <taxon>Hypocreales</taxon>
        <taxon>Nectriaceae</taxon>
        <taxon>Fusarium</taxon>
        <taxon>Fusarium decemcellulare species complex</taxon>
    </lineage>
</organism>
<sequence>MPVSSPSSFNHFQFTFNCSTSNSGQNSFIEPDPDAQDIDSESLTDSVQNFPEEFGRTYHAYRAGCELSPLSVIRSHLADRALSAYAFPNDQLERERLELQNEALVKLFGGRLFFAPLSKKAPPLSVLDIATGTGDWAIKMGDEFPQTEIVATDLSPIQPRNVPPNVSFYVEDSSQSWDYSQPFDYIHTRVTSGCWSDFKEQIADQAFESLNPGGWFESQEYDATVACDDDTLDPNGPLATWFREIKEASLIMDRPVDVAANVRDAYVRAGFVNVQERIFKMPMNGWPKDERLKELGRMWERNFLMGLSGFSFTLFNRAFERTPAEIEVSYIGLILAETCTDSPGRSFMWQRSREQKLVGLVLWQQLPYALLREELMVAVFEAGNNRLRDEEAFGLDVSCFAKVLFTRQQVARLPDVALNNPLDALPTLDRMSNDKGFEVAAGVN</sequence>
<gene>
    <name evidence="1" type="ORF">NM208_g12232</name>
</gene>
<accession>A0ACC1RS30</accession>
<evidence type="ECO:0000313" key="1">
    <source>
        <dbReference type="EMBL" id="KAJ3523994.1"/>
    </source>
</evidence>
<dbReference type="Proteomes" id="UP001148629">
    <property type="component" value="Unassembled WGS sequence"/>
</dbReference>